<dbReference type="EMBL" id="JAYRBN010000061">
    <property type="protein sequence ID" value="KAL2739965.1"/>
    <property type="molecule type" value="Genomic_DNA"/>
</dbReference>
<evidence type="ECO:0000256" key="1">
    <source>
        <dbReference type="SAM" id="MobiDB-lite"/>
    </source>
</evidence>
<feature type="compositionally biased region" description="Polar residues" evidence="1">
    <location>
        <begin position="92"/>
        <end position="102"/>
    </location>
</feature>
<reference evidence="2 3" key="1">
    <citation type="journal article" date="2024" name="Ann. Entomol. Soc. Am.">
        <title>Genomic analyses of the southern and eastern yellowjacket wasps (Hymenoptera: Vespidae) reveal evolutionary signatures of social life.</title>
        <authorList>
            <person name="Catto M.A."/>
            <person name="Caine P.B."/>
            <person name="Orr S.E."/>
            <person name="Hunt B.G."/>
            <person name="Goodisman M.A.D."/>
        </authorList>
    </citation>
    <scope>NUCLEOTIDE SEQUENCE [LARGE SCALE GENOMIC DNA]</scope>
    <source>
        <strain evidence="2">232</strain>
        <tissue evidence="2">Head and thorax</tissue>
    </source>
</reference>
<proteinExistence type="predicted"/>
<feature type="compositionally biased region" description="Basic and acidic residues" evidence="1">
    <location>
        <begin position="75"/>
        <end position="85"/>
    </location>
</feature>
<feature type="compositionally biased region" description="Acidic residues" evidence="1">
    <location>
        <begin position="63"/>
        <end position="74"/>
    </location>
</feature>
<name>A0ABD2C4J7_VESMC</name>
<comment type="caution">
    <text evidence="2">The sequence shown here is derived from an EMBL/GenBank/DDBJ whole genome shotgun (WGS) entry which is preliminary data.</text>
</comment>
<dbReference type="AlphaFoldDB" id="A0ABD2C4J7"/>
<sequence length="102" mass="12048">MLEVVTILFPKEYERGDASPRKRDFLYGELYRCSNDIENIQSYLTVEKEENVLEKEIRKENGKEDEEEEEEEEEKEVKEAQKEEKEVEEGSIASQVETRIAS</sequence>
<protein>
    <submittedName>
        <fullName evidence="2">Uncharacterized protein</fullName>
    </submittedName>
</protein>
<dbReference type="Proteomes" id="UP001607303">
    <property type="component" value="Unassembled WGS sequence"/>
</dbReference>
<feature type="region of interest" description="Disordered" evidence="1">
    <location>
        <begin position="54"/>
        <end position="102"/>
    </location>
</feature>
<evidence type="ECO:0000313" key="2">
    <source>
        <dbReference type="EMBL" id="KAL2739965.1"/>
    </source>
</evidence>
<evidence type="ECO:0000313" key="3">
    <source>
        <dbReference type="Proteomes" id="UP001607303"/>
    </source>
</evidence>
<keyword evidence="3" id="KW-1185">Reference proteome</keyword>
<organism evidence="2 3">
    <name type="scientific">Vespula maculifrons</name>
    <name type="common">Eastern yellow jacket</name>
    <name type="synonym">Wasp</name>
    <dbReference type="NCBI Taxonomy" id="7453"/>
    <lineage>
        <taxon>Eukaryota</taxon>
        <taxon>Metazoa</taxon>
        <taxon>Ecdysozoa</taxon>
        <taxon>Arthropoda</taxon>
        <taxon>Hexapoda</taxon>
        <taxon>Insecta</taxon>
        <taxon>Pterygota</taxon>
        <taxon>Neoptera</taxon>
        <taxon>Endopterygota</taxon>
        <taxon>Hymenoptera</taxon>
        <taxon>Apocrita</taxon>
        <taxon>Aculeata</taxon>
        <taxon>Vespoidea</taxon>
        <taxon>Vespidae</taxon>
        <taxon>Vespinae</taxon>
        <taxon>Vespula</taxon>
    </lineage>
</organism>
<gene>
    <name evidence="2" type="ORF">V1477_011354</name>
</gene>
<accession>A0ABD2C4J7</accession>